<dbReference type="Pfam" id="PF01551">
    <property type="entry name" value="Peptidase_M23"/>
    <property type="match status" value="1"/>
</dbReference>
<proteinExistence type="predicted"/>
<dbReference type="PANTHER" id="PTHR21666:SF270">
    <property type="entry name" value="MUREIN HYDROLASE ACTIVATOR ENVC"/>
    <property type="match status" value="1"/>
</dbReference>
<organism evidence="2 3">
    <name type="scientific">Methanosarcina vacuolata Z-761</name>
    <dbReference type="NCBI Taxonomy" id="1434123"/>
    <lineage>
        <taxon>Archaea</taxon>
        <taxon>Methanobacteriati</taxon>
        <taxon>Methanobacteriota</taxon>
        <taxon>Stenosarchaea group</taxon>
        <taxon>Methanomicrobia</taxon>
        <taxon>Methanosarcinales</taxon>
        <taxon>Methanosarcinaceae</taxon>
        <taxon>Methanosarcina</taxon>
    </lineage>
</organism>
<dbReference type="GO" id="GO:0004222">
    <property type="term" value="F:metalloendopeptidase activity"/>
    <property type="evidence" value="ECO:0007669"/>
    <property type="project" value="TreeGrafter"/>
</dbReference>
<evidence type="ECO:0000313" key="2">
    <source>
        <dbReference type="EMBL" id="AKB43584.1"/>
    </source>
</evidence>
<dbReference type="CDD" id="cd12797">
    <property type="entry name" value="M23_peptidase"/>
    <property type="match status" value="1"/>
</dbReference>
<accession>A0A0E3Q4W4</accession>
<sequence length="196" mass="22245">MRIWPLNIKVQENTAPEKVDIENTNLKKVHVPQKGENGSFWENRGDRHHCGVDLYAPENTEVVAIEGGIVTETGLMTSPEILPYWNPTYYVIIKQSSGLFCKYGELADFTVRKGDKIEAGNLIGHVGMVLNSEKIDGSCPLYIQNLKNKNPSMLHFEIWRSEPITVHKNYLGGNWFAEEMPENLIDPTGYLEQLDL</sequence>
<dbReference type="RefSeq" id="WP_048119684.1">
    <property type="nucleotide sequence ID" value="NZ_CP009520.1"/>
</dbReference>
<dbReference type="GeneID" id="24809735"/>
<dbReference type="SUPFAM" id="SSF51261">
    <property type="entry name" value="Duplicated hybrid motif"/>
    <property type="match status" value="1"/>
</dbReference>
<keyword evidence="3" id="KW-1185">Reference proteome</keyword>
<dbReference type="InterPro" id="IPR050570">
    <property type="entry name" value="Cell_wall_metabolism_enzyme"/>
</dbReference>
<dbReference type="InterPro" id="IPR016047">
    <property type="entry name" value="M23ase_b-sheet_dom"/>
</dbReference>
<dbReference type="STRING" id="1434123.MSVAZ_1315"/>
<name>A0A0E3Q4W4_9EURY</name>
<dbReference type="AlphaFoldDB" id="A0A0E3Q4W4"/>
<dbReference type="PATRIC" id="fig|1434123.4.peg.1565"/>
<dbReference type="PANTHER" id="PTHR21666">
    <property type="entry name" value="PEPTIDASE-RELATED"/>
    <property type="match status" value="1"/>
</dbReference>
<feature type="domain" description="M23ase beta-sheet core" evidence="1">
    <location>
        <begin position="48"/>
        <end position="160"/>
    </location>
</feature>
<dbReference type="Gene3D" id="2.70.70.10">
    <property type="entry name" value="Glucose Permease (Domain IIA)"/>
    <property type="match status" value="1"/>
</dbReference>
<evidence type="ECO:0000259" key="1">
    <source>
        <dbReference type="Pfam" id="PF01551"/>
    </source>
</evidence>
<dbReference type="InterPro" id="IPR011055">
    <property type="entry name" value="Dup_hybrid_motif"/>
</dbReference>
<dbReference type="EMBL" id="CP009520">
    <property type="protein sequence ID" value="AKB43584.1"/>
    <property type="molecule type" value="Genomic_DNA"/>
</dbReference>
<reference evidence="2 3" key="1">
    <citation type="submission" date="2014-07" db="EMBL/GenBank/DDBJ databases">
        <title>Methanogenic archaea and the global carbon cycle.</title>
        <authorList>
            <person name="Henriksen J.R."/>
            <person name="Luke J."/>
            <person name="Reinhart S."/>
            <person name="Benedict M.N."/>
            <person name="Youngblut N.D."/>
            <person name="Metcalf M.E."/>
            <person name="Whitaker R.J."/>
            <person name="Metcalf W.W."/>
        </authorList>
    </citation>
    <scope>NUCLEOTIDE SEQUENCE [LARGE SCALE GENOMIC DNA]</scope>
    <source>
        <strain evidence="2 3">Z-761</strain>
    </source>
</reference>
<dbReference type="KEGG" id="mvc:MSVAZ_1315"/>
<dbReference type="Proteomes" id="UP000033096">
    <property type="component" value="Chromosome"/>
</dbReference>
<evidence type="ECO:0000313" key="3">
    <source>
        <dbReference type="Proteomes" id="UP000033096"/>
    </source>
</evidence>
<protein>
    <recommendedName>
        <fullName evidence="1">M23ase beta-sheet core domain-containing protein</fullName>
    </recommendedName>
</protein>
<dbReference type="HOGENOM" id="CLU_1387610_0_0_2"/>
<gene>
    <name evidence="2" type="ORF">MSVAZ_1315</name>
</gene>